<gene>
    <name evidence="2" type="ORF">A2826_02215</name>
</gene>
<evidence type="ECO:0008006" key="4">
    <source>
        <dbReference type="Google" id="ProtNLM"/>
    </source>
</evidence>
<protein>
    <recommendedName>
        <fullName evidence="4">Prepilin-type N-terminal cleavage/methylation domain-containing protein</fullName>
    </recommendedName>
</protein>
<evidence type="ECO:0000313" key="3">
    <source>
        <dbReference type="Proteomes" id="UP000177912"/>
    </source>
</evidence>
<accession>A0A1F5NUL9</accession>
<evidence type="ECO:0000256" key="1">
    <source>
        <dbReference type="SAM" id="Phobius"/>
    </source>
</evidence>
<dbReference type="AlphaFoldDB" id="A0A1F5NUL9"/>
<reference evidence="2 3" key="1">
    <citation type="journal article" date="2016" name="Nat. Commun.">
        <title>Thousands of microbial genomes shed light on interconnected biogeochemical processes in an aquifer system.</title>
        <authorList>
            <person name="Anantharaman K."/>
            <person name="Brown C.T."/>
            <person name="Hug L.A."/>
            <person name="Sharon I."/>
            <person name="Castelle C.J."/>
            <person name="Probst A.J."/>
            <person name="Thomas B.C."/>
            <person name="Singh A."/>
            <person name="Wilkins M.J."/>
            <person name="Karaoz U."/>
            <person name="Brodie E.L."/>
            <person name="Williams K.H."/>
            <person name="Hubbard S.S."/>
            <person name="Banfield J.F."/>
        </authorList>
    </citation>
    <scope>NUCLEOTIDE SEQUENCE [LARGE SCALE GENOMIC DNA]</scope>
</reference>
<evidence type="ECO:0000313" key="2">
    <source>
        <dbReference type="EMBL" id="OGE81348.1"/>
    </source>
</evidence>
<organism evidence="2 3">
    <name type="scientific">Candidatus Doudnabacteria bacterium RIFCSPHIGHO2_01_FULL_43_23</name>
    <dbReference type="NCBI Taxonomy" id="1817822"/>
    <lineage>
        <taxon>Bacteria</taxon>
        <taxon>Candidatus Doudnaibacteriota</taxon>
    </lineage>
</organism>
<dbReference type="STRING" id="1817822.A2826_02215"/>
<name>A0A1F5NUL9_9BACT</name>
<keyword evidence="1" id="KW-1133">Transmembrane helix</keyword>
<proteinExistence type="predicted"/>
<comment type="caution">
    <text evidence="2">The sequence shown here is derived from an EMBL/GenBank/DDBJ whole genome shotgun (WGS) entry which is preliminary data.</text>
</comment>
<feature type="transmembrane region" description="Helical" evidence="1">
    <location>
        <begin position="12"/>
        <end position="32"/>
    </location>
</feature>
<keyword evidence="1" id="KW-0472">Membrane</keyword>
<keyword evidence="1" id="KW-0812">Transmembrane</keyword>
<sequence>MYKKNNSKEQNGLTAIEAIFAILIIVIGLVVYTSSLNLVKGVRSAKYQDIAYHIASKQIEDLRNTDFASLPASQATADPRLELLLNGSGFVTITDINSDLKQVNVNVTWIELGNTKSVNLDTLIYVSGINGL</sequence>
<dbReference type="Proteomes" id="UP000177912">
    <property type="component" value="Unassembled WGS sequence"/>
</dbReference>
<dbReference type="EMBL" id="MFEI01000008">
    <property type="protein sequence ID" value="OGE81348.1"/>
    <property type="molecule type" value="Genomic_DNA"/>
</dbReference>